<keyword evidence="3" id="KW-0809">Transit peptide</keyword>
<keyword evidence="4" id="KW-0689">Ribosomal protein</keyword>
<protein>
    <recommendedName>
        <fullName evidence="7">Large ribosomal subunit protein mL46</fullName>
    </recommendedName>
</protein>
<dbReference type="InterPro" id="IPR021757">
    <property type="entry name" value="Ribosomal_mL46_N"/>
</dbReference>
<evidence type="ECO:0000256" key="3">
    <source>
        <dbReference type="ARBA" id="ARBA00022946"/>
    </source>
</evidence>
<keyword evidence="6" id="KW-0687">Ribonucleoprotein</keyword>
<evidence type="ECO:0000256" key="4">
    <source>
        <dbReference type="ARBA" id="ARBA00022980"/>
    </source>
</evidence>
<evidence type="ECO:0000313" key="9">
    <source>
        <dbReference type="EMBL" id="CAK7265493.1"/>
    </source>
</evidence>
<feature type="domain" description="Large ribosomal subunit protein mL46 N-terminal" evidence="8">
    <location>
        <begin position="80"/>
        <end position="227"/>
    </location>
</feature>
<comment type="subcellular location">
    <subcellularLocation>
        <location evidence="1">Mitochondrion</location>
    </subcellularLocation>
</comment>
<name>A0ABP0DBA1_9PEZI</name>
<organism evidence="9 10">
    <name type="scientific">Sporothrix epigloea</name>
    <dbReference type="NCBI Taxonomy" id="1892477"/>
    <lineage>
        <taxon>Eukaryota</taxon>
        <taxon>Fungi</taxon>
        <taxon>Dikarya</taxon>
        <taxon>Ascomycota</taxon>
        <taxon>Pezizomycotina</taxon>
        <taxon>Sordariomycetes</taxon>
        <taxon>Sordariomycetidae</taxon>
        <taxon>Ophiostomatales</taxon>
        <taxon>Ophiostomataceae</taxon>
        <taxon>Sporothrix</taxon>
    </lineage>
</organism>
<dbReference type="CDD" id="cd04661">
    <property type="entry name" value="NUDIX_MRP_L46"/>
    <property type="match status" value="1"/>
</dbReference>
<dbReference type="EMBL" id="CAWUOM010000017">
    <property type="protein sequence ID" value="CAK7265493.1"/>
    <property type="molecule type" value="Genomic_DNA"/>
</dbReference>
<dbReference type="Pfam" id="PF11788">
    <property type="entry name" value="MRP-L46"/>
    <property type="match status" value="1"/>
</dbReference>
<dbReference type="InterPro" id="IPR033650">
    <property type="entry name" value="Ribosomal_mL46_NUDIX"/>
</dbReference>
<evidence type="ECO:0000256" key="6">
    <source>
        <dbReference type="ARBA" id="ARBA00023274"/>
    </source>
</evidence>
<evidence type="ECO:0000256" key="5">
    <source>
        <dbReference type="ARBA" id="ARBA00023128"/>
    </source>
</evidence>
<evidence type="ECO:0000256" key="7">
    <source>
        <dbReference type="ARBA" id="ARBA00035190"/>
    </source>
</evidence>
<dbReference type="InterPro" id="IPR040008">
    <property type="entry name" value="Ribosomal_mL46"/>
</dbReference>
<accession>A0ABP0DBA1</accession>
<dbReference type="PANTHER" id="PTHR13124">
    <property type="entry name" value="39S RIBOSOMAL PROTEIN L46, MITOCHONDRIAL PRECURSOR-RELATED"/>
    <property type="match status" value="1"/>
</dbReference>
<comment type="caution">
    <text evidence="9">The sequence shown here is derived from an EMBL/GenBank/DDBJ whole genome shotgun (WGS) entry which is preliminary data.</text>
</comment>
<sequence>MASSKRGGQAVSALLKANSTKPCFQCSQVRSLPFLRAATLPIQRRTYSAEAAAASTTAPSSQDTSSTVAVPLPVATPPDYRIRAGLLLSRPPLITSGPTPFEAAFYLYQKRLNERLTGGFRRNVYFKPDTMLALDWRLQMRHRKGTPARDIGHYHGGKGAAGFGGATAWDDEFLLNDPEAEQLTNPDQLRERIISDADLRVSEDGETLAEADRIRVERPQPRRTVADETNDTQRLDRKLDRTLYLVVQAADGSWSFPTADVRTDENLHEVCTESFMQTLLIQAQVTNSLFFKTASRALASAAGVNMNTWIVGRVPVAHVVREVKEEAFSSEKTFLLKGRIMAGQADLAKNTLGVKAFQWLTKEELASQLPKYYYVGVRNAMPSR</sequence>
<dbReference type="Proteomes" id="UP001642501">
    <property type="component" value="Unassembled WGS sequence"/>
</dbReference>
<evidence type="ECO:0000256" key="2">
    <source>
        <dbReference type="ARBA" id="ARBA00009070"/>
    </source>
</evidence>
<evidence type="ECO:0000313" key="10">
    <source>
        <dbReference type="Proteomes" id="UP001642501"/>
    </source>
</evidence>
<evidence type="ECO:0000259" key="8">
    <source>
        <dbReference type="Pfam" id="PF11788"/>
    </source>
</evidence>
<proteinExistence type="inferred from homology"/>
<comment type="similarity">
    <text evidence="2">Belongs to the mitochondrion-specific ribosomal protein mL46 family.</text>
</comment>
<dbReference type="PANTHER" id="PTHR13124:SF12">
    <property type="entry name" value="LARGE RIBOSOMAL SUBUNIT PROTEIN ML46"/>
    <property type="match status" value="1"/>
</dbReference>
<keyword evidence="10" id="KW-1185">Reference proteome</keyword>
<keyword evidence="5" id="KW-0496">Mitochondrion</keyword>
<gene>
    <name evidence="9" type="ORF">SEPCBS57363_001611</name>
</gene>
<reference evidence="9 10" key="1">
    <citation type="submission" date="2024-01" db="EMBL/GenBank/DDBJ databases">
        <authorList>
            <person name="Allen C."/>
            <person name="Tagirdzhanova G."/>
        </authorList>
    </citation>
    <scope>NUCLEOTIDE SEQUENCE [LARGE SCALE GENOMIC DNA]</scope>
    <source>
        <strain evidence="9 10">CBS 573.63</strain>
    </source>
</reference>
<evidence type="ECO:0000256" key="1">
    <source>
        <dbReference type="ARBA" id="ARBA00004173"/>
    </source>
</evidence>
<dbReference type="Gene3D" id="3.90.79.10">
    <property type="entry name" value="Nucleoside Triphosphate Pyrophosphohydrolase"/>
    <property type="match status" value="1"/>
</dbReference>